<evidence type="ECO:0000313" key="1">
    <source>
        <dbReference type="EMBL" id="KAH6647685.1"/>
    </source>
</evidence>
<name>A0A9P8RNY5_9PEZI</name>
<dbReference type="AlphaFoldDB" id="A0A9P8RNY5"/>
<dbReference type="EMBL" id="JAGPXC010000008">
    <property type="protein sequence ID" value="KAH6647685.1"/>
    <property type="molecule type" value="Genomic_DNA"/>
</dbReference>
<reference evidence="1" key="1">
    <citation type="journal article" date="2021" name="Nat. Commun.">
        <title>Genetic determinants of endophytism in the Arabidopsis root mycobiome.</title>
        <authorList>
            <person name="Mesny F."/>
            <person name="Miyauchi S."/>
            <person name="Thiergart T."/>
            <person name="Pickel B."/>
            <person name="Atanasova L."/>
            <person name="Karlsson M."/>
            <person name="Huettel B."/>
            <person name="Barry K.W."/>
            <person name="Haridas S."/>
            <person name="Chen C."/>
            <person name="Bauer D."/>
            <person name="Andreopoulos W."/>
            <person name="Pangilinan J."/>
            <person name="LaButti K."/>
            <person name="Riley R."/>
            <person name="Lipzen A."/>
            <person name="Clum A."/>
            <person name="Drula E."/>
            <person name="Henrissat B."/>
            <person name="Kohler A."/>
            <person name="Grigoriev I.V."/>
            <person name="Martin F.M."/>
            <person name="Hacquard S."/>
        </authorList>
    </citation>
    <scope>NUCLEOTIDE SEQUENCE</scope>
    <source>
        <strain evidence="1">MPI-SDFR-AT-0073</strain>
    </source>
</reference>
<protein>
    <submittedName>
        <fullName evidence="1">Uncharacterized protein</fullName>
    </submittedName>
</protein>
<keyword evidence="2" id="KW-1185">Reference proteome</keyword>
<dbReference type="Proteomes" id="UP000758603">
    <property type="component" value="Unassembled WGS sequence"/>
</dbReference>
<accession>A0A9P8RNY5</accession>
<gene>
    <name evidence="1" type="ORF">BKA67DRAFT_539533</name>
</gene>
<dbReference type="RefSeq" id="XP_045954197.1">
    <property type="nucleotide sequence ID" value="XM_046100654.1"/>
</dbReference>
<comment type="caution">
    <text evidence="1">The sequence shown here is derived from an EMBL/GenBank/DDBJ whole genome shotgun (WGS) entry which is preliminary data.</text>
</comment>
<organism evidence="1 2">
    <name type="scientific">Truncatella angustata</name>
    <dbReference type="NCBI Taxonomy" id="152316"/>
    <lineage>
        <taxon>Eukaryota</taxon>
        <taxon>Fungi</taxon>
        <taxon>Dikarya</taxon>
        <taxon>Ascomycota</taxon>
        <taxon>Pezizomycotina</taxon>
        <taxon>Sordariomycetes</taxon>
        <taxon>Xylariomycetidae</taxon>
        <taxon>Amphisphaeriales</taxon>
        <taxon>Sporocadaceae</taxon>
        <taxon>Truncatella</taxon>
    </lineage>
</organism>
<dbReference type="GeneID" id="70129546"/>
<proteinExistence type="predicted"/>
<sequence>MIISRNVSVNLKTRKWVLHTLIDPMNAPGGYLVFPGVCLGCRIQWSRLCAMVQRVLSQGSLHERNASIQPRNAACLGEKDQRWRKRRAIPKIMCKYCMILLPRVSPSNRAQVWTSLINLSTLRRWYINSEIVELDNSGYVTESQSTAARSPFVMASPEIDRDSPSIRIHAINDAYCLQAGMKSKLIDALQDRARSLQGRVLYHDTNSSTCGTLLALLCKPW</sequence>
<evidence type="ECO:0000313" key="2">
    <source>
        <dbReference type="Proteomes" id="UP000758603"/>
    </source>
</evidence>